<dbReference type="EMBL" id="CAJVPW010017357">
    <property type="protein sequence ID" value="CAG8676246.1"/>
    <property type="molecule type" value="Genomic_DNA"/>
</dbReference>
<organism evidence="1 2">
    <name type="scientific">Cetraspora pellucida</name>
    <dbReference type="NCBI Taxonomy" id="1433469"/>
    <lineage>
        <taxon>Eukaryota</taxon>
        <taxon>Fungi</taxon>
        <taxon>Fungi incertae sedis</taxon>
        <taxon>Mucoromycota</taxon>
        <taxon>Glomeromycotina</taxon>
        <taxon>Glomeromycetes</taxon>
        <taxon>Diversisporales</taxon>
        <taxon>Gigasporaceae</taxon>
        <taxon>Cetraspora</taxon>
    </lineage>
</organism>
<accession>A0ACA9NWM7</accession>
<protein>
    <submittedName>
        <fullName evidence="1">13010_t:CDS:1</fullName>
    </submittedName>
</protein>
<dbReference type="Proteomes" id="UP000789366">
    <property type="component" value="Unassembled WGS sequence"/>
</dbReference>
<evidence type="ECO:0000313" key="2">
    <source>
        <dbReference type="Proteomes" id="UP000789366"/>
    </source>
</evidence>
<reference evidence="1" key="1">
    <citation type="submission" date="2021-06" db="EMBL/GenBank/DDBJ databases">
        <authorList>
            <person name="Kallberg Y."/>
            <person name="Tangrot J."/>
            <person name="Rosling A."/>
        </authorList>
    </citation>
    <scope>NUCLEOTIDE SEQUENCE</scope>
    <source>
        <strain evidence="1">28 12/20/2015</strain>
    </source>
</reference>
<proteinExistence type="predicted"/>
<sequence length="40" mass="4285">PIKLPLCISNTTSLYALIVMLGLPRLGTDDVLTLIGKLSM</sequence>
<gene>
    <name evidence="1" type="ORF">SPELUC_LOCUS9919</name>
</gene>
<keyword evidence="2" id="KW-1185">Reference proteome</keyword>
<feature type="non-terminal residue" evidence="1">
    <location>
        <position position="1"/>
    </location>
</feature>
<evidence type="ECO:0000313" key="1">
    <source>
        <dbReference type="EMBL" id="CAG8676246.1"/>
    </source>
</evidence>
<comment type="caution">
    <text evidence="1">The sequence shown here is derived from an EMBL/GenBank/DDBJ whole genome shotgun (WGS) entry which is preliminary data.</text>
</comment>
<name>A0ACA9NWM7_9GLOM</name>